<keyword evidence="1" id="KW-0862">Zinc</keyword>
<keyword evidence="4" id="KW-0804">Transcription</keyword>
<feature type="region of interest" description="Disordered" evidence="6">
    <location>
        <begin position="411"/>
        <end position="433"/>
    </location>
</feature>
<dbReference type="Proteomes" id="UP000825890">
    <property type="component" value="Unassembled WGS sequence"/>
</dbReference>
<name>A0A9P3CLJ9_9PEZI</name>
<dbReference type="GO" id="GO:0006351">
    <property type="term" value="P:DNA-templated transcription"/>
    <property type="evidence" value="ECO:0007669"/>
    <property type="project" value="InterPro"/>
</dbReference>
<dbReference type="GeneID" id="68293695"/>
<evidence type="ECO:0000259" key="7">
    <source>
        <dbReference type="SMART" id="SM00906"/>
    </source>
</evidence>
<evidence type="ECO:0000256" key="6">
    <source>
        <dbReference type="SAM" id="MobiDB-lite"/>
    </source>
</evidence>
<dbReference type="OrthoDB" id="5121955at2759"/>
<keyword evidence="9" id="KW-1185">Reference proteome</keyword>
<dbReference type="SMART" id="SM00906">
    <property type="entry name" value="Fungal_trans"/>
    <property type="match status" value="1"/>
</dbReference>
<dbReference type="CDD" id="cd12148">
    <property type="entry name" value="fungal_TF_MHR"/>
    <property type="match status" value="1"/>
</dbReference>
<dbReference type="EMBL" id="BOLY01000005">
    <property type="protein sequence ID" value="GIZ44936.1"/>
    <property type="molecule type" value="Genomic_DNA"/>
</dbReference>
<reference evidence="8 9" key="1">
    <citation type="submission" date="2021-01" db="EMBL/GenBank/DDBJ databases">
        <title>Cercospora kikuchii MAFF 305040 whole genome shotgun sequence.</title>
        <authorList>
            <person name="Kashiwa T."/>
            <person name="Suzuki T."/>
        </authorList>
    </citation>
    <scope>NUCLEOTIDE SEQUENCE [LARGE SCALE GENOMIC DNA]</scope>
    <source>
        <strain evidence="8 9">MAFF 305040</strain>
    </source>
</reference>
<protein>
    <recommendedName>
        <fullName evidence="7">Xylanolytic transcriptional activator regulatory domain-containing protein</fullName>
    </recommendedName>
</protein>
<dbReference type="InterPro" id="IPR052073">
    <property type="entry name" value="Amide_Lactam_Regulators"/>
</dbReference>
<dbReference type="InterPro" id="IPR007219">
    <property type="entry name" value="XnlR_reg_dom"/>
</dbReference>
<dbReference type="RefSeq" id="XP_044659423.1">
    <property type="nucleotide sequence ID" value="XM_044803488.1"/>
</dbReference>
<keyword evidence="2" id="KW-0805">Transcription regulation</keyword>
<dbReference type="GO" id="GO:0008270">
    <property type="term" value="F:zinc ion binding"/>
    <property type="evidence" value="ECO:0007669"/>
    <property type="project" value="InterPro"/>
</dbReference>
<evidence type="ECO:0000256" key="2">
    <source>
        <dbReference type="ARBA" id="ARBA00023015"/>
    </source>
</evidence>
<accession>A0A9P3CLJ9</accession>
<evidence type="ECO:0000313" key="9">
    <source>
        <dbReference type="Proteomes" id="UP000825890"/>
    </source>
</evidence>
<evidence type="ECO:0000256" key="4">
    <source>
        <dbReference type="ARBA" id="ARBA00023163"/>
    </source>
</evidence>
<dbReference type="PANTHER" id="PTHR47171:SF3">
    <property type="entry name" value="FARA-RELATED"/>
    <property type="match status" value="1"/>
</dbReference>
<dbReference type="PANTHER" id="PTHR47171">
    <property type="entry name" value="FARA-RELATED"/>
    <property type="match status" value="1"/>
</dbReference>
<keyword evidence="5" id="KW-0539">Nucleus</keyword>
<dbReference type="AlphaFoldDB" id="A0A9P3CLJ9"/>
<gene>
    <name evidence="8" type="ORF">CKM354_000812000</name>
</gene>
<organism evidence="8 9">
    <name type="scientific">Cercospora kikuchii</name>
    <dbReference type="NCBI Taxonomy" id="84275"/>
    <lineage>
        <taxon>Eukaryota</taxon>
        <taxon>Fungi</taxon>
        <taxon>Dikarya</taxon>
        <taxon>Ascomycota</taxon>
        <taxon>Pezizomycotina</taxon>
        <taxon>Dothideomycetes</taxon>
        <taxon>Dothideomycetidae</taxon>
        <taxon>Mycosphaerellales</taxon>
        <taxon>Mycosphaerellaceae</taxon>
        <taxon>Cercospora</taxon>
    </lineage>
</organism>
<feature type="domain" description="Xylanolytic transcriptional activator regulatory" evidence="7">
    <location>
        <begin position="117"/>
        <end position="190"/>
    </location>
</feature>
<proteinExistence type="predicted"/>
<dbReference type="Pfam" id="PF04082">
    <property type="entry name" value="Fungal_trans"/>
    <property type="match status" value="1"/>
</dbReference>
<evidence type="ECO:0000256" key="5">
    <source>
        <dbReference type="ARBA" id="ARBA00023242"/>
    </source>
</evidence>
<sequence>MNLLMAGGNNDALLQIYFERVHPNAPILQRAQFISGYEQRTFSPFLLQSMLANVVPYASELLIQDAGYSDRATAQRSFFLKAKRLYDFGHEKSQLRLLQGCIMLSSLSFSYSVEYDFHFWFNNAVRIATQMGLHRDFTIEVTPNLERTLLRRIWWVLYYRDKTLVVSKLQNLQRIHDSDFDTAPLNMADFEPEDDDGLVHSVLSKSTNIHKLYLVHACQIAVMISRFLSLLPRGIKEFDLQAAQCLEADLLRWRTTLPTELRADIVYEWSAANVWILVLAGISYRFQSLLYRALVEQYRVQNHDLSALHALNKQEAAMFELGTILRRIVLHDLIQVCPLSLLTCISTLLALRIEMALKPDISPNRKLRLQPQMYEDLEHLKECSRFWASLKWPVKMFEVVLARNDLTWNPAQSSVRQPPTDQTVPTSMHNGQFVSHTAGQDNHALSTHDPLLADGLDASFYEDRDTESWLRELLSCGFAV</sequence>
<evidence type="ECO:0000256" key="3">
    <source>
        <dbReference type="ARBA" id="ARBA00023125"/>
    </source>
</evidence>
<comment type="caution">
    <text evidence="8">The sequence shown here is derived from an EMBL/GenBank/DDBJ whole genome shotgun (WGS) entry which is preliminary data.</text>
</comment>
<dbReference type="GO" id="GO:0003677">
    <property type="term" value="F:DNA binding"/>
    <property type="evidence" value="ECO:0007669"/>
    <property type="project" value="UniProtKB-KW"/>
</dbReference>
<evidence type="ECO:0000256" key="1">
    <source>
        <dbReference type="ARBA" id="ARBA00022833"/>
    </source>
</evidence>
<evidence type="ECO:0000313" key="8">
    <source>
        <dbReference type="EMBL" id="GIZ44936.1"/>
    </source>
</evidence>
<keyword evidence="3" id="KW-0238">DNA-binding</keyword>